<evidence type="ECO:0000256" key="10">
    <source>
        <dbReference type="ARBA" id="ARBA00052076"/>
    </source>
</evidence>
<comment type="similarity">
    <text evidence="2 11">Belongs to the peptidase S10 family.</text>
</comment>
<dbReference type="VEuPathDB" id="FungiDB:YALI1_D11514g"/>
<dbReference type="InterPro" id="IPR018202">
    <property type="entry name" value="Ser_caboxypep_ser_AS"/>
</dbReference>
<dbReference type="FunFam" id="1.10.287.410:FF:000001">
    <property type="entry name" value="Carboxypeptidase Y"/>
    <property type="match status" value="1"/>
</dbReference>
<evidence type="ECO:0000313" key="12">
    <source>
        <dbReference type="EMBL" id="AOW03810.1"/>
    </source>
</evidence>
<evidence type="ECO:0000313" key="14">
    <source>
        <dbReference type="Proteomes" id="UP000182444"/>
    </source>
</evidence>
<gene>
    <name evidence="13" type="ORF">B0I71DRAFT_133544</name>
    <name evidence="12" type="ORF">YALI1_D11514g</name>
</gene>
<keyword evidence="5 11" id="KW-0645">Protease</keyword>
<dbReference type="PROSITE" id="PS00560">
    <property type="entry name" value="CARBOXYPEPT_SER_HIS"/>
    <property type="match status" value="1"/>
</dbReference>
<dbReference type="GO" id="GO:0004185">
    <property type="term" value="F:serine-type carboxypeptidase activity"/>
    <property type="evidence" value="ECO:0007669"/>
    <property type="project" value="UniProtKB-UniRule"/>
</dbReference>
<evidence type="ECO:0000313" key="15">
    <source>
        <dbReference type="Proteomes" id="UP000256601"/>
    </source>
</evidence>
<dbReference type="VEuPathDB" id="FungiDB:YALI0_D09042g"/>
<dbReference type="AlphaFoldDB" id="A0A1D8NDW3"/>
<evidence type="ECO:0000256" key="9">
    <source>
        <dbReference type="ARBA" id="ARBA00023180"/>
    </source>
</evidence>
<sequence length="461" mass="52024">MKLPSFALVALLVSTVATESNYTTFSNSTSAPGFSIRSKAQDPSALGVDTVKQYTGYLDADDGSKHFFYWFFESRGDPQNDPVVLWLSGGPGCSSLGGLFYENGPSSIDENLKVVRNPHSWNNNANVIYLDQPVGTGFSYSDKGPVDTSKKAAEDLYSFLTLFFQNFPEYNKGQKFHIASESYGGHYAPISALEILSHADKPFRLDSILVGNGIWDPLHQAAGFQPMACGKGGVPPVLNSTECQQMDTNYHEMIDEIQTCYDSKSVSDCTDAQGDFNYLFLNPVGQKFINIYDLTKKCDPEAKGLCYKAMNYPETWLQQDHVKQALGVDTKIQFQTCNGFVNQLFQRKGDEIYPYVDDYHKLLDDYKLPVLVYAGDHDYICNWLGNYYWTNALQWSGKESFNKAPYTYWRVGGKPVGEIKNYDKFTFLRVYDAGHMVPHDQPEVSLQLLNRWISGKYDLHE</sequence>
<name>A0A1D8NDW3_YARLL</name>
<dbReference type="SUPFAM" id="SSF53474">
    <property type="entry name" value="alpha/beta-Hydrolases"/>
    <property type="match status" value="1"/>
</dbReference>
<evidence type="ECO:0000256" key="5">
    <source>
        <dbReference type="ARBA" id="ARBA00022670"/>
    </source>
</evidence>
<protein>
    <recommendedName>
        <fullName evidence="11">Carboxypeptidase</fullName>
        <ecNumber evidence="11">3.4.16.-</ecNumber>
    </recommendedName>
</protein>
<dbReference type="Proteomes" id="UP000256601">
    <property type="component" value="Unassembled WGS sequence"/>
</dbReference>
<reference evidence="12 14" key="1">
    <citation type="journal article" date="2016" name="PLoS ONE">
        <title>Sequence Assembly of Yarrowia lipolytica Strain W29/CLIB89 Shows Transposable Element Diversity.</title>
        <authorList>
            <person name="Magnan C."/>
            <person name="Yu J."/>
            <person name="Chang I."/>
            <person name="Jahn E."/>
            <person name="Kanomata Y."/>
            <person name="Wu J."/>
            <person name="Zeller M."/>
            <person name="Oakes M."/>
            <person name="Baldi P."/>
            <person name="Sandmeyer S."/>
        </authorList>
    </citation>
    <scope>NUCLEOTIDE SEQUENCE [LARGE SCALE GENOMIC DNA]</scope>
    <source>
        <strain evidence="12">CLIB89</strain>
        <strain evidence="14">CLIB89(W29)</strain>
    </source>
</reference>
<keyword evidence="9" id="KW-0325">Glycoprotein</keyword>
<accession>A0A1D8NDW3</accession>
<dbReference type="InterPro" id="IPR029058">
    <property type="entry name" value="AB_hydrolase_fold"/>
</dbReference>
<dbReference type="Gene3D" id="1.10.287.410">
    <property type="match status" value="1"/>
</dbReference>
<dbReference type="GO" id="GO:0046938">
    <property type="term" value="P:phytochelatin biosynthetic process"/>
    <property type="evidence" value="ECO:0007669"/>
    <property type="project" value="UniProtKB-ARBA"/>
</dbReference>
<dbReference type="eggNOG" id="KOG1282">
    <property type="taxonomic scope" value="Eukaryota"/>
</dbReference>
<keyword evidence="3" id="KW-0926">Vacuole</keyword>
<feature type="signal peptide" evidence="11">
    <location>
        <begin position="1"/>
        <end position="18"/>
    </location>
</feature>
<reference evidence="13 15" key="2">
    <citation type="submission" date="2018-07" db="EMBL/GenBank/DDBJ databases">
        <title>Draft Genome Assemblies for Five Robust Yarrowia lipolytica Strains Exhibiting High Lipid Production and Pentose Sugar Utilization and Sugar Alcohol Secretion from Undetoxified Lignocellulosic Biomass Hydrolysates.</title>
        <authorList>
            <consortium name="DOE Joint Genome Institute"/>
            <person name="Walker C."/>
            <person name="Ryu S."/>
            <person name="Na H."/>
            <person name="Zane M."/>
            <person name="LaButti K."/>
            <person name="Lipzen A."/>
            <person name="Haridas S."/>
            <person name="Barry K."/>
            <person name="Grigoriev I.V."/>
            <person name="Quarterman J."/>
            <person name="Slininger P."/>
            <person name="Dien B."/>
            <person name="Trinh C.T."/>
        </authorList>
    </citation>
    <scope>NUCLEOTIDE SEQUENCE [LARGE SCALE GENOMIC DNA]</scope>
    <source>
        <strain evidence="13 15">YB392</strain>
    </source>
</reference>
<dbReference type="PANTHER" id="PTHR11802:SF113">
    <property type="entry name" value="SERINE CARBOXYPEPTIDASE CTSA-4.1"/>
    <property type="match status" value="1"/>
</dbReference>
<dbReference type="InterPro" id="IPR001563">
    <property type="entry name" value="Peptidase_S10"/>
</dbReference>
<keyword evidence="6 11" id="KW-0732">Signal</keyword>
<keyword evidence="7 11" id="KW-0378">Hydrolase</keyword>
<evidence type="ECO:0000256" key="6">
    <source>
        <dbReference type="ARBA" id="ARBA00022729"/>
    </source>
</evidence>
<dbReference type="EMBL" id="CP017556">
    <property type="protein sequence ID" value="AOW03810.1"/>
    <property type="molecule type" value="Genomic_DNA"/>
</dbReference>
<keyword evidence="8" id="KW-1015">Disulfide bond</keyword>
<dbReference type="EMBL" id="KZ859017">
    <property type="protein sequence ID" value="RDW24874.1"/>
    <property type="molecule type" value="Genomic_DNA"/>
</dbReference>
<evidence type="ECO:0000256" key="1">
    <source>
        <dbReference type="ARBA" id="ARBA00004116"/>
    </source>
</evidence>
<dbReference type="Gene3D" id="3.40.50.1820">
    <property type="entry name" value="alpha/beta hydrolase"/>
    <property type="match status" value="1"/>
</dbReference>
<evidence type="ECO:0000256" key="3">
    <source>
        <dbReference type="ARBA" id="ARBA00022554"/>
    </source>
</evidence>
<dbReference type="GO" id="GO:0006995">
    <property type="term" value="P:cellular response to nitrogen starvation"/>
    <property type="evidence" value="ECO:0007669"/>
    <property type="project" value="UniProtKB-ARBA"/>
</dbReference>
<dbReference type="InterPro" id="IPR033124">
    <property type="entry name" value="Ser_caboxypep_his_AS"/>
</dbReference>
<dbReference type="PROSITE" id="PS00131">
    <property type="entry name" value="CARBOXYPEPT_SER_SER"/>
    <property type="match status" value="1"/>
</dbReference>
<dbReference type="OMA" id="FYCETGY"/>
<dbReference type="EC" id="3.4.16.-" evidence="11"/>
<evidence type="ECO:0000256" key="7">
    <source>
        <dbReference type="ARBA" id="ARBA00022801"/>
    </source>
</evidence>
<dbReference type="PANTHER" id="PTHR11802">
    <property type="entry name" value="SERINE PROTEASE FAMILY S10 SERINE CARBOXYPEPTIDASE"/>
    <property type="match status" value="1"/>
</dbReference>
<evidence type="ECO:0000256" key="8">
    <source>
        <dbReference type="ARBA" id="ARBA00023157"/>
    </source>
</evidence>
<evidence type="ECO:0000256" key="11">
    <source>
        <dbReference type="RuleBase" id="RU361156"/>
    </source>
</evidence>
<evidence type="ECO:0000313" key="13">
    <source>
        <dbReference type="EMBL" id="RDW24874.1"/>
    </source>
</evidence>
<dbReference type="GO" id="GO:0000328">
    <property type="term" value="C:fungal-type vacuole lumen"/>
    <property type="evidence" value="ECO:0007669"/>
    <property type="project" value="UniProtKB-ARBA"/>
</dbReference>
<keyword evidence="4 11" id="KW-0121">Carboxypeptidase</keyword>
<evidence type="ECO:0000256" key="2">
    <source>
        <dbReference type="ARBA" id="ARBA00009431"/>
    </source>
</evidence>
<dbReference type="GeneID" id="2910686"/>
<feature type="chain" id="PRO_5034063735" description="Carboxypeptidase" evidence="11">
    <location>
        <begin position="19"/>
        <end position="461"/>
    </location>
</feature>
<proteinExistence type="inferred from homology"/>
<dbReference type="GO" id="GO:0031638">
    <property type="term" value="P:zymogen activation"/>
    <property type="evidence" value="ECO:0007669"/>
    <property type="project" value="UniProtKB-ARBA"/>
</dbReference>
<dbReference type="Proteomes" id="UP000182444">
    <property type="component" value="Chromosome 1D"/>
</dbReference>
<dbReference type="PRINTS" id="PR00724">
    <property type="entry name" value="CRBOXYPTASEC"/>
</dbReference>
<evidence type="ECO:0000256" key="4">
    <source>
        <dbReference type="ARBA" id="ARBA00022645"/>
    </source>
</evidence>
<organism evidence="12 14">
    <name type="scientific">Yarrowia lipolytica</name>
    <name type="common">Candida lipolytica</name>
    <dbReference type="NCBI Taxonomy" id="4952"/>
    <lineage>
        <taxon>Eukaryota</taxon>
        <taxon>Fungi</taxon>
        <taxon>Dikarya</taxon>
        <taxon>Ascomycota</taxon>
        <taxon>Saccharomycotina</taxon>
        <taxon>Dipodascomycetes</taxon>
        <taxon>Dipodascales</taxon>
        <taxon>Dipodascales incertae sedis</taxon>
        <taxon>Yarrowia</taxon>
    </lineage>
</organism>
<dbReference type="Pfam" id="PF00450">
    <property type="entry name" value="Peptidase_S10"/>
    <property type="match status" value="1"/>
</dbReference>
<dbReference type="KEGG" id="yli:2910686"/>
<comment type="catalytic activity">
    <reaction evidence="10">
        <text>Release of a C-terminal amino acid with broad specificity.</text>
        <dbReference type="EC" id="3.4.16.5"/>
    </reaction>
</comment>
<comment type="subcellular location">
    <subcellularLocation>
        <location evidence="1">Vacuole</location>
    </subcellularLocation>
</comment>